<protein>
    <recommendedName>
        <fullName evidence="4">RxLR effector candidate protein</fullName>
    </recommendedName>
</protein>
<evidence type="ECO:0008006" key="4">
    <source>
        <dbReference type="Google" id="ProtNLM"/>
    </source>
</evidence>
<dbReference type="EMBL" id="CAKLCB010000019">
    <property type="protein sequence ID" value="CAH0513702.1"/>
    <property type="molecule type" value="Genomic_DNA"/>
</dbReference>
<feature type="signal peptide" evidence="1">
    <location>
        <begin position="1"/>
        <end position="30"/>
    </location>
</feature>
<sequence>MPFPSLFHSFRFYWIVLFTAAMLRVCPSSAKTAVSFEDLSSDYHDHQTKQHSTTKNVTSLLKEEEEEERMPDAISIMHFLLGIKRGRLESSELQASTSSRIDPDGVALNKARFIANPDTSAAAALFRNHGMHDIGADKHLVSKFEAWKKEVTQFYNGESDMAFAAMDAFMKTQPTLQKAWKTYHNEPRQFLAWLVSNFDDRVLQDLLIKAWKEFVEAVHKDKNPDELLIRELMERYKLKQIANFVWLAQKDAFGANSEEQVLPMTLLLFDTWDGLVETERVERLTLEMSQQHDFLNSYLLRLLLLYTNHREVKFPAKSLITQLKATHQMDYKQMAFAILDAERLGYISSNIARRLEKKLGVQLKESKNYRGQRGSVQSYKNEYKLLHPEK</sequence>
<keyword evidence="1" id="KW-0732">Signal</keyword>
<evidence type="ECO:0000313" key="2">
    <source>
        <dbReference type="EMBL" id="CAH0513702.1"/>
    </source>
</evidence>
<accession>A0ABN8CL68</accession>
<comment type="caution">
    <text evidence="2">The sequence shown here is derived from an EMBL/GenBank/DDBJ whole genome shotgun (WGS) entry which is preliminary data.</text>
</comment>
<keyword evidence="3" id="KW-1185">Reference proteome</keyword>
<organism evidence="2 3">
    <name type="scientific">Peronospora belbahrii</name>
    <dbReference type="NCBI Taxonomy" id="622444"/>
    <lineage>
        <taxon>Eukaryota</taxon>
        <taxon>Sar</taxon>
        <taxon>Stramenopiles</taxon>
        <taxon>Oomycota</taxon>
        <taxon>Peronosporomycetes</taxon>
        <taxon>Peronosporales</taxon>
        <taxon>Peronosporaceae</taxon>
        <taxon>Peronospora</taxon>
    </lineage>
</organism>
<reference evidence="2 3" key="1">
    <citation type="submission" date="2021-11" db="EMBL/GenBank/DDBJ databases">
        <authorList>
            <person name="Islam A."/>
            <person name="Islam S."/>
            <person name="Flora M.S."/>
            <person name="Rahman M."/>
            <person name="Ziaur R.M."/>
            <person name="Epstein J.H."/>
            <person name="Hassan M."/>
            <person name="Klassen M."/>
            <person name="Woodard K."/>
            <person name="Webb A."/>
            <person name="Webby R.J."/>
            <person name="El Zowalaty M.E."/>
        </authorList>
    </citation>
    <scope>NUCLEOTIDE SEQUENCE [LARGE SCALE GENOMIC DNA]</scope>
    <source>
        <strain evidence="2">Pbs1</strain>
    </source>
</reference>
<evidence type="ECO:0000313" key="3">
    <source>
        <dbReference type="Proteomes" id="UP001158986"/>
    </source>
</evidence>
<proteinExistence type="predicted"/>
<gene>
    <name evidence="2" type="ORF">PBS001_LOCUS504</name>
</gene>
<dbReference type="Proteomes" id="UP001158986">
    <property type="component" value="Unassembled WGS sequence"/>
</dbReference>
<name>A0ABN8CL68_9STRA</name>
<evidence type="ECO:0000256" key="1">
    <source>
        <dbReference type="SAM" id="SignalP"/>
    </source>
</evidence>
<feature type="chain" id="PRO_5045043812" description="RxLR effector candidate protein" evidence="1">
    <location>
        <begin position="31"/>
        <end position="390"/>
    </location>
</feature>